<dbReference type="SMART" id="SM00175">
    <property type="entry name" value="RAB"/>
    <property type="match status" value="1"/>
</dbReference>
<dbReference type="InterPro" id="IPR027417">
    <property type="entry name" value="P-loop_NTPase"/>
</dbReference>
<dbReference type="PANTHER" id="PTHR24070">
    <property type="entry name" value="RAS, DI-RAS, AND RHEB FAMILY MEMBERS OF SMALL GTPASE SUPERFAMILY"/>
    <property type="match status" value="1"/>
</dbReference>
<dbReference type="AlphaFoldDB" id="A0A9P6T4H4"/>
<comment type="caution">
    <text evidence="3">The sequence shown here is derived from an EMBL/GenBank/DDBJ whole genome shotgun (WGS) entry which is preliminary data.</text>
</comment>
<protein>
    <submittedName>
        <fullName evidence="3">Ras GTPase</fullName>
    </submittedName>
</protein>
<dbReference type="Gene3D" id="3.40.50.300">
    <property type="entry name" value="P-loop containing nucleotide triphosphate hydrolases"/>
    <property type="match status" value="1"/>
</dbReference>
<keyword evidence="4" id="KW-1185">Reference proteome</keyword>
<dbReference type="EMBL" id="JAAAID010000027">
    <property type="protein sequence ID" value="KAG0024164.1"/>
    <property type="molecule type" value="Genomic_DNA"/>
</dbReference>
<name>A0A9P6T4H4_9FUNG</name>
<dbReference type="GO" id="GO:0005525">
    <property type="term" value="F:GTP binding"/>
    <property type="evidence" value="ECO:0007669"/>
    <property type="project" value="UniProtKB-KW"/>
</dbReference>
<accession>A0A9P6T4H4</accession>
<organism evidence="3 4">
    <name type="scientific">Entomortierella chlamydospora</name>
    <dbReference type="NCBI Taxonomy" id="101097"/>
    <lineage>
        <taxon>Eukaryota</taxon>
        <taxon>Fungi</taxon>
        <taxon>Fungi incertae sedis</taxon>
        <taxon>Mucoromycota</taxon>
        <taxon>Mortierellomycotina</taxon>
        <taxon>Mortierellomycetes</taxon>
        <taxon>Mortierellales</taxon>
        <taxon>Mortierellaceae</taxon>
        <taxon>Entomortierella</taxon>
    </lineage>
</organism>
<dbReference type="SMART" id="SM00173">
    <property type="entry name" value="RAS"/>
    <property type="match status" value="1"/>
</dbReference>
<proteinExistence type="predicted"/>
<dbReference type="SUPFAM" id="SSF52540">
    <property type="entry name" value="P-loop containing nucleoside triphosphate hydrolases"/>
    <property type="match status" value="1"/>
</dbReference>
<evidence type="ECO:0000256" key="1">
    <source>
        <dbReference type="ARBA" id="ARBA00022741"/>
    </source>
</evidence>
<dbReference type="Proteomes" id="UP000703661">
    <property type="component" value="Unassembled WGS sequence"/>
</dbReference>
<dbReference type="GO" id="GO:0007165">
    <property type="term" value="P:signal transduction"/>
    <property type="evidence" value="ECO:0007669"/>
    <property type="project" value="InterPro"/>
</dbReference>
<dbReference type="PROSITE" id="PS51419">
    <property type="entry name" value="RAB"/>
    <property type="match status" value="1"/>
</dbReference>
<evidence type="ECO:0000313" key="4">
    <source>
        <dbReference type="Proteomes" id="UP000703661"/>
    </source>
</evidence>
<dbReference type="InterPro" id="IPR001806">
    <property type="entry name" value="Small_GTPase"/>
</dbReference>
<dbReference type="GO" id="GO:0016020">
    <property type="term" value="C:membrane"/>
    <property type="evidence" value="ECO:0007669"/>
    <property type="project" value="InterPro"/>
</dbReference>
<dbReference type="InterPro" id="IPR020849">
    <property type="entry name" value="Small_GTPase_Ras-type"/>
</dbReference>
<keyword evidence="2" id="KW-0342">GTP-binding</keyword>
<reference evidence="3" key="1">
    <citation type="journal article" date="2020" name="Fungal Divers.">
        <title>Resolving the Mortierellaceae phylogeny through synthesis of multi-gene phylogenetics and phylogenomics.</title>
        <authorList>
            <person name="Vandepol N."/>
            <person name="Liber J."/>
            <person name="Desiro A."/>
            <person name="Na H."/>
            <person name="Kennedy M."/>
            <person name="Barry K."/>
            <person name="Grigoriev I.V."/>
            <person name="Miller A.N."/>
            <person name="O'Donnell K."/>
            <person name="Stajich J.E."/>
            <person name="Bonito G."/>
        </authorList>
    </citation>
    <scope>NUCLEOTIDE SEQUENCE</scope>
    <source>
        <strain evidence="3">NRRL 2769</strain>
    </source>
</reference>
<sequence>MDDPPIDDSFGKRCIIDDKETILEIQESFNWTSRLLKEAYIRNGEGFMFVYSTTSRKSFEEISGLYQDVLRVKGDVSICAVIVVTKSDLQQQRQVSTQEGRELAERLLCQFIETSSRERINVDESFYTITREIQSNKEAQNKNDNPADKSGVSGCRCLVL</sequence>
<evidence type="ECO:0000256" key="2">
    <source>
        <dbReference type="ARBA" id="ARBA00023134"/>
    </source>
</evidence>
<dbReference type="PROSITE" id="PS51421">
    <property type="entry name" value="RAS"/>
    <property type="match status" value="1"/>
</dbReference>
<evidence type="ECO:0000313" key="3">
    <source>
        <dbReference type="EMBL" id="KAG0024164.1"/>
    </source>
</evidence>
<dbReference type="PRINTS" id="PR00449">
    <property type="entry name" value="RASTRNSFRMNG"/>
</dbReference>
<dbReference type="Pfam" id="PF00071">
    <property type="entry name" value="Ras"/>
    <property type="match status" value="1"/>
</dbReference>
<gene>
    <name evidence="3" type="primary">RAS1_3</name>
    <name evidence="3" type="ORF">BGZ80_005470</name>
</gene>
<dbReference type="GO" id="GO:0003924">
    <property type="term" value="F:GTPase activity"/>
    <property type="evidence" value="ECO:0007669"/>
    <property type="project" value="InterPro"/>
</dbReference>
<keyword evidence="1" id="KW-0547">Nucleotide-binding</keyword>